<evidence type="ECO:0000313" key="4">
    <source>
        <dbReference type="EMBL" id="TDT50311.1"/>
    </source>
</evidence>
<evidence type="ECO:0000313" key="5">
    <source>
        <dbReference type="Proteomes" id="UP000295325"/>
    </source>
</evidence>
<dbReference type="PROSITE" id="PS51819">
    <property type="entry name" value="VOC"/>
    <property type="match status" value="1"/>
</dbReference>
<dbReference type="Proteomes" id="UP000295325">
    <property type="component" value="Unassembled WGS sequence"/>
</dbReference>
<dbReference type="Pfam" id="PF13669">
    <property type="entry name" value="Glyoxalase_4"/>
    <property type="match status" value="1"/>
</dbReference>
<dbReference type="EMBL" id="SOAZ01000031">
    <property type="protein sequence ID" value="TDT50311.1"/>
    <property type="molecule type" value="Genomic_DNA"/>
</dbReference>
<dbReference type="RefSeq" id="WP_133629252.1">
    <property type="nucleotide sequence ID" value="NZ_SOAZ01000031.1"/>
</dbReference>
<comment type="similarity">
    <text evidence="1">Belongs to the methylmalonyl-CoA epimerase family.</text>
</comment>
<sequence length="134" mass="15010">MIHKIDHIGIAAESIEKSLKFYSEQLQIECEDIEYIESQKVKVAFLPLGDSEIELLEGTDDDSVIKNFISKRGQGIHHIAFRVNSLEEEIKRLKELGIVFINENPSYGAGAAKIAFLHPKSTGGVLVELCEREV</sequence>
<protein>
    <submittedName>
        <fullName evidence="4">Methylmalonyl-CoA epimerase</fullName>
    </submittedName>
</protein>
<dbReference type="PANTHER" id="PTHR43048">
    <property type="entry name" value="METHYLMALONYL-COA EPIMERASE"/>
    <property type="match status" value="1"/>
</dbReference>
<dbReference type="AlphaFoldDB" id="A0A4R7K9P0"/>
<dbReference type="InterPro" id="IPR017515">
    <property type="entry name" value="MeMalonyl-CoA_epimerase"/>
</dbReference>
<organism evidence="4 5">
    <name type="scientific">Fonticella tunisiensis</name>
    <dbReference type="NCBI Taxonomy" id="1096341"/>
    <lineage>
        <taxon>Bacteria</taxon>
        <taxon>Bacillati</taxon>
        <taxon>Bacillota</taxon>
        <taxon>Clostridia</taxon>
        <taxon>Eubacteriales</taxon>
        <taxon>Clostridiaceae</taxon>
        <taxon>Fonticella</taxon>
    </lineage>
</organism>
<proteinExistence type="inferred from homology"/>
<reference evidence="4 5" key="1">
    <citation type="submission" date="2019-03" db="EMBL/GenBank/DDBJ databases">
        <title>Genomic Encyclopedia of Type Strains, Phase IV (KMG-IV): sequencing the most valuable type-strain genomes for metagenomic binning, comparative biology and taxonomic classification.</title>
        <authorList>
            <person name="Goeker M."/>
        </authorList>
    </citation>
    <scope>NUCLEOTIDE SEQUENCE [LARGE SCALE GENOMIC DNA]</scope>
    <source>
        <strain evidence="4 5">DSM 24455</strain>
    </source>
</reference>
<accession>A0A4R7K9P0</accession>
<evidence type="ECO:0000256" key="1">
    <source>
        <dbReference type="ARBA" id="ARBA00009308"/>
    </source>
</evidence>
<dbReference type="Gene3D" id="3.10.180.10">
    <property type="entry name" value="2,3-Dihydroxybiphenyl 1,2-Dioxygenase, domain 1"/>
    <property type="match status" value="1"/>
</dbReference>
<dbReference type="InterPro" id="IPR037523">
    <property type="entry name" value="VOC_core"/>
</dbReference>
<dbReference type="PANTHER" id="PTHR43048:SF3">
    <property type="entry name" value="METHYLMALONYL-COA EPIMERASE, MITOCHONDRIAL"/>
    <property type="match status" value="1"/>
</dbReference>
<dbReference type="OrthoDB" id="9788468at2"/>
<keyword evidence="5" id="KW-1185">Reference proteome</keyword>
<feature type="domain" description="VOC" evidence="3">
    <location>
        <begin position="4"/>
        <end position="132"/>
    </location>
</feature>
<comment type="caution">
    <text evidence="4">The sequence shown here is derived from an EMBL/GenBank/DDBJ whole genome shotgun (WGS) entry which is preliminary data.</text>
</comment>
<evidence type="ECO:0000259" key="3">
    <source>
        <dbReference type="PROSITE" id="PS51819"/>
    </source>
</evidence>
<keyword evidence="2" id="KW-0479">Metal-binding</keyword>
<dbReference type="GO" id="GO:0004493">
    <property type="term" value="F:methylmalonyl-CoA epimerase activity"/>
    <property type="evidence" value="ECO:0007669"/>
    <property type="project" value="TreeGrafter"/>
</dbReference>
<gene>
    <name evidence="4" type="ORF">EDD71_13114</name>
</gene>
<dbReference type="SUPFAM" id="SSF54593">
    <property type="entry name" value="Glyoxalase/Bleomycin resistance protein/Dihydroxybiphenyl dioxygenase"/>
    <property type="match status" value="1"/>
</dbReference>
<dbReference type="GO" id="GO:0046872">
    <property type="term" value="F:metal ion binding"/>
    <property type="evidence" value="ECO:0007669"/>
    <property type="project" value="UniProtKB-KW"/>
</dbReference>
<dbReference type="CDD" id="cd07249">
    <property type="entry name" value="MMCE"/>
    <property type="match status" value="1"/>
</dbReference>
<name>A0A4R7K9P0_9CLOT</name>
<evidence type="ECO:0000256" key="2">
    <source>
        <dbReference type="ARBA" id="ARBA00022723"/>
    </source>
</evidence>
<dbReference type="InterPro" id="IPR051785">
    <property type="entry name" value="MMCE/EMCE_epimerase"/>
</dbReference>
<dbReference type="GO" id="GO:0046491">
    <property type="term" value="P:L-methylmalonyl-CoA metabolic process"/>
    <property type="evidence" value="ECO:0007669"/>
    <property type="project" value="TreeGrafter"/>
</dbReference>
<dbReference type="NCBIfam" id="TIGR03081">
    <property type="entry name" value="metmalonyl_epim"/>
    <property type="match status" value="1"/>
</dbReference>
<dbReference type="InterPro" id="IPR029068">
    <property type="entry name" value="Glyas_Bleomycin-R_OHBP_Dase"/>
</dbReference>